<organism evidence="2 3">
    <name type="scientific">Paenimyroides tangerinum</name>
    <dbReference type="NCBI Taxonomy" id="2488728"/>
    <lineage>
        <taxon>Bacteria</taxon>
        <taxon>Pseudomonadati</taxon>
        <taxon>Bacteroidota</taxon>
        <taxon>Flavobacteriia</taxon>
        <taxon>Flavobacteriales</taxon>
        <taxon>Flavobacteriaceae</taxon>
        <taxon>Paenimyroides</taxon>
    </lineage>
</organism>
<evidence type="ECO:0008006" key="4">
    <source>
        <dbReference type="Google" id="ProtNLM"/>
    </source>
</evidence>
<keyword evidence="3" id="KW-1185">Reference proteome</keyword>
<accession>A0A3P3W5E6</accession>
<keyword evidence="1" id="KW-0812">Transmembrane</keyword>
<dbReference type="Proteomes" id="UP000275719">
    <property type="component" value="Unassembled WGS sequence"/>
</dbReference>
<evidence type="ECO:0000313" key="2">
    <source>
        <dbReference type="EMBL" id="RRJ89196.1"/>
    </source>
</evidence>
<comment type="caution">
    <text evidence="2">The sequence shown here is derived from an EMBL/GenBank/DDBJ whole genome shotgun (WGS) entry which is preliminary data.</text>
</comment>
<name>A0A3P3W5E6_9FLAO</name>
<dbReference type="EMBL" id="RQVQ01000031">
    <property type="protein sequence ID" value="RRJ89196.1"/>
    <property type="molecule type" value="Genomic_DNA"/>
</dbReference>
<proteinExistence type="predicted"/>
<dbReference type="InterPro" id="IPR045764">
    <property type="entry name" value="DUF6132"/>
</dbReference>
<keyword evidence="1" id="KW-1133">Transmembrane helix</keyword>
<gene>
    <name evidence="2" type="ORF">EG240_12225</name>
</gene>
<dbReference type="Pfam" id="PF19628">
    <property type="entry name" value="DUF6132"/>
    <property type="match status" value="1"/>
</dbReference>
<dbReference type="RefSeq" id="WP_125019677.1">
    <property type="nucleotide sequence ID" value="NZ_RQVQ01000031.1"/>
</dbReference>
<protein>
    <recommendedName>
        <fullName evidence="4">YtxH domain-containing protein</fullName>
    </recommendedName>
</protein>
<keyword evidence="1" id="KW-0472">Membrane</keyword>
<evidence type="ECO:0000313" key="3">
    <source>
        <dbReference type="Proteomes" id="UP000275719"/>
    </source>
</evidence>
<evidence type="ECO:0000256" key="1">
    <source>
        <dbReference type="SAM" id="Phobius"/>
    </source>
</evidence>
<feature type="transmembrane region" description="Helical" evidence="1">
    <location>
        <begin position="9"/>
        <end position="26"/>
    </location>
</feature>
<dbReference type="AlphaFoldDB" id="A0A3P3W5E6"/>
<sequence>MKTFFQKHIITIIGVAVGLIVGYLYWHYVGCNSGTCAITSNPRNSTLYGGMMGGLVFSLFKKEK</sequence>
<reference evidence="2 3" key="1">
    <citation type="submission" date="2018-11" db="EMBL/GenBank/DDBJ databases">
        <title>Flavobacterium sp. nov., YIM 102701-2 draft genome.</title>
        <authorList>
            <person name="Li G."/>
            <person name="Jiang Y."/>
        </authorList>
    </citation>
    <scope>NUCLEOTIDE SEQUENCE [LARGE SCALE GENOMIC DNA]</scope>
    <source>
        <strain evidence="2 3">YIM 102701-2</strain>
    </source>
</reference>